<evidence type="ECO:0000256" key="2">
    <source>
        <dbReference type="ARBA" id="ARBA00023002"/>
    </source>
</evidence>
<dbReference type="PANTHER" id="PTHR43257">
    <property type="entry name" value="PYRUVATE DEHYDROGENASE E1 COMPONENT BETA SUBUNIT"/>
    <property type="match status" value="1"/>
</dbReference>
<name>A0A543AYB5_9ACTN</name>
<proteinExistence type="predicted"/>
<dbReference type="GO" id="GO:0016491">
    <property type="term" value="F:oxidoreductase activity"/>
    <property type="evidence" value="ECO:0007669"/>
    <property type="project" value="UniProtKB-KW"/>
</dbReference>
<dbReference type="EMBL" id="VFOW01000001">
    <property type="protein sequence ID" value="TQL77567.1"/>
    <property type="molecule type" value="Genomic_DNA"/>
</dbReference>
<dbReference type="FunFam" id="3.40.50.920:FF:000001">
    <property type="entry name" value="Pyruvate dehydrogenase E1 beta subunit"/>
    <property type="match status" value="1"/>
</dbReference>
<keyword evidence="2" id="KW-0560">Oxidoreductase</keyword>
<organism evidence="5 6">
    <name type="scientific">Stackebrandtia endophytica</name>
    <dbReference type="NCBI Taxonomy" id="1496996"/>
    <lineage>
        <taxon>Bacteria</taxon>
        <taxon>Bacillati</taxon>
        <taxon>Actinomycetota</taxon>
        <taxon>Actinomycetes</taxon>
        <taxon>Glycomycetales</taxon>
        <taxon>Glycomycetaceae</taxon>
        <taxon>Stackebrandtia</taxon>
    </lineage>
</organism>
<keyword evidence="3" id="KW-0786">Thiamine pyrophosphate</keyword>
<dbReference type="AlphaFoldDB" id="A0A543AYB5"/>
<dbReference type="InterPro" id="IPR005475">
    <property type="entry name" value="Transketolase-like_Pyr-bd"/>
</dbReference>
<evidence type="ECO:0000313" key="5">
    <source>
        <dbReference type="EMBL" id="TQL77567.1"/>
    </source>
</evidence>
<keyword evidence="6" id="KW-1185">Reference proteome</keyword>
<dbReference type="InterPro" id="IPR033248">
    <property type="entry name" value="Transketolase_C"/>
</dbReference>
<dbReference type="InParanoid" id="A0A543AYB5"/>
<dbReference type="Pfam" id="PF02779">
    <property type="entry name" value="Transket_pyr"/>
    <property type="match status" value="1"/>
</dbReference>
<comment type="caution">
    <text evidence="5">The sequence shown here is derived from an EMBL/GenBank/DDBJ whole genome shotgun (WGS) entry which is preliminary data.</text>
</comment>
<dbReference type="GO" id="GO:0000287">
    <property type="term" value="F:magnesium ion binding"/>
    <property type="evidence" value="ECO:0007669"/>
    <property type="project" value="UniProtKB-ARBA"/>
</dbReference>
<dbReference type="PANTHER" id="PTHR43257:SF2">
    <property type="entry name" value="PYRUVATE DEHYDROGENASE E1 COMPONENT SUBUNIT BETA"/>
    <property type="match status" value="1"/>
</dbReference>
<feature type="domain" description="Transketolase-like pyrimidine-binding" evidence="4">
    <location>
        <begin position="5"/>
        <end position="180"/>
    </location>
</feature>
<reference evidence="5 6" key="1">
    <citation type="submission" date="2019-06" db="EMBL/GenBank/DDBJ databases">
        <title>Sequencing the genomes of 1000 actinobacteria strains.</title>
        <authorList>
            <person name="Klenk H.-P."/>
        </authorList>
    </citation>
    <scope>NUCLEOTIDE SEQUENCE [LARGE SCALE GENOMIC DNA]</scope>
    <source>
        <strain evidence="5 6">DSM 45928</strain>
    </source>
</reference>
<evidence type="ECO:0000256" key="1">
    <source>
        <dbReference type="ARBA" id="ARBA00001964"/>
    </source>
</evidence>
<dbReference type="InterPro" id="IPR029061">
    <property type="entry name" value="THDP-binding"/>
</dbReference>
<dbReference type="Gene3D" id="3.40.50.970">
    <property type="match status" value="1"/>
</dbReference>
<dbReference type="FunCoup" id="A0A543AYB5">
    <property type="interactions" value="282"/>
</dbReference>
<dbReference type="FunFam" id="3.40.50.970:FF:000001">
    <property type="entry name" value="Pyruvate dehydrogenase E1 beta subunit"/>
    <property type="match status" value="1"/>
</dbReference>
<keyword evidence="5" id="KW-0670">Pyruvate</keyword>
<dbReference type="Pfam" id="PF02780">
    <property type="entry name" value="Transketolase_C"/>
    <property type="match status" value="1"/>
</dbReference>
<protein>
    <submittedName>
        <fullName evidence="5">Pyruvate dehydrogenase E1 component beta subunit</fullName>
    </submittedName>
</protein>
<dbReference type="Gene3D" id="3.40.50.920">
    <property type="match status" value="1"/>
</dbReference>
<evidence type="ECO:0000256" key="3">
    <source>
        <dbReference type="ARBA" id="ARBA00023052"/>
    </source>
</evidence>
<comment type="cofactor">
    <cofactor evidence="1">
        <name>thiamine diphosphate</name>
        <dbReference type="ChEBI" id="CHEBI:58937"/>
    </cofactor>
</comment>
<evidence type="ECO:0000313" key="6">
    <source>
        <dbReference type="Proteomes" id="UP000317043"/>
    </source>
</evidence>
<dbReference type="SUPFAM" id="SSF52518">
    <property type="entry name" value="Thiamin diphosphate-binding fold (THDP-binding)"/>
    <property type="match status" value="1"/>
</dbReference>
<sequence length="328" mass="35532">MTDTLRIGQAVGAGLRRAMEDDPKVLLMGEDVGKLGGVFRVTDGLQKDFGEDRVIDTPLAESGILGTAIGLAIRGWRPVCEIQFNGFVYPAFDQIVCQLAKMHYRSQGTVPLPIVVRIPCGGGIGAVEHHSESPEAYFAHTAGLKVVSCSDSNDAYWMIQQAIASQDPVIFFEPLRRYQEKGEVDTSGSLDTAHPLLASKVEREGTDATVVAWGSMTKVAHDAATAAAEDGRSLEVINLRTLSPLDMGPVYESVKKTGRMVVVHEAPSNVGIGAEIAARVTQDCFYSLESPVLRVTGYDTPYPAARLEEDYLPDLDRVLDAVDRTFGY</sequence>
<gene>
    <name evidence="5" type="ORF">FB566_3126</name>
</gene>
<dbReference type="InterPro" id="IPR009014">
    <property type="entry name" value="Transketo_C/PFOR_II"/>
</dbReference>
<dbReference type="CDD" id="cd07036">
    <property type="entry name" value="TPP_PYR_E1-PDHc-beta_like"/>
    <property type="match status" value="1"/>
</dbReference>
<accession>A0A543AYB5</accession>
<dbReference type="SMART" id="SM00861">
    <property type="entry name" value="Transket_pyr"/>
    <property type="match status" value="1"/>
</dbReference>
<evidence type="ECO:0000259" key="4">
    <source>
        <dbReference type="SMART" id="SM00861"/>
    </source>
</evidence>
<dbReference type="Proteomes" id="UP000317043">
    <property type="component" value="Unassembled WGS sequence"/>
</dbReference>
<dbReference type="SUPFAM" id="SSF52922">
    <property type="entry name" value="TK C-terminal domain-like"/>
    <property type="match status" value="1"/>
</dbReference>